<proteinExistence type="predicted"/>
<evidence type="ECO:0000313" key="1">
    <source>
        <dbReference type="EMBL" id="ARB15055.1"/>
    </source>
</evidence>
<dbReference type="Proteomes" id="UP000222485">
    <property type="component" value="Genome"/>
</dbReference>
<reference evidence="2" key="1">
    <citation type="journal article" date="2017" name="Curr. Microbiol.">
        <title>Genomic Diversity of Type B3 Bacteriophages of Caulobacter crescentus.</title>
        <authorList>
            <person name="Ash K.T."/>
            <person name="Drake K.M."/>
            <person name="Gibbs W.S."/>
            <person name="Ely B."/>
        </authorList>
    </citation>
    <scope>NUCLEOTIDE SEQUENCE [LARGE SCALE GENOMIC DNA]</scope>
</reference>
<protein>
    <submittedName>
        <fullName evidence="1">Uncharacterized protein</fullName>
    </submittedName>
</protein>
<dbReference type="EMBL" id="KY555146">
    <property type="protein sequence ID" value="ARB15055.1"/>
    <property type="molecule type" value="Genomic_DNA"/>
</dbReference>
<gene>
    <name evidence="1" type="ORF">Ccr32_gp137</name>
</gene>
<name>A0A1V0EDR9_9CAUD</name>
<sequence length="124" mass="13735">MSSDLPLYDGALTGKLVGRFVRAGQAFDVVRPGFDAQGIKRQTWTQIVHGGVPVFEVKVRTDLDNVIDRFDELWERHIGEDEDLLARALASVKKERTAKFRDGKSGVTPAPTVHDVRIPTAYSG</sequence>
<accession>A0A1V0EDR9</accession>
<evidence type="ECO:0000313" key="2">
    <source>
        <dbReference type="Proteomes" id="UP000222485"/>
    </source>
</evidence>
<organism evidence="1 2">
    <name type="scientific">Caulobacter phage Ccr32</name>
    <dbReference type="NCBI Taxonomy" id="1959738"/>
    <lineage>
        <taxon>Viruses</taxon>
        <taxon>Duplodnaviria</taxon>
        <taxon>Heunggongvirae</taxon>
        <taxon>Uroviricota</taxon>
        <taxon>Caudoviricetes</taxon>
        <taxon>Jeanschmidtviridae</taxon>
        <taxon>Shapirovirus</taxon>
        <taxon>Shapirovirus cbk</taxon>
    </lineage>
</organism>